<keyword evidence="2" id="KW-1185">Reference proteome</keyword>
<protein>
    <submittedName>
        <fullName evidence="1">Uncharacterized protein</fullName>
    </submittedName>
</protein>
<gene>
    <name evidence="1" type="ORF">PHLCEN_2v12593</name>
</gene>
<proteinExistence type="predicted"/>
<dbReference type="OrthoDB" id="3001418at2759"/>
<dbReference type="AlphaFoldDB" id="A0A2R6NHT3"/>
<accession>A0A2R6NHT3</accession>
<evidence type="ECO:0000313" key="1">
    <source>
        <dbReference type="EMBL" id="PSR71542.1"/>
    </source>
</evidence>
<evidence type="ECO:0000313" key="2">
    <source>
        <dbReference type="Proteomes" id="UP000186601"/>
    </source>
</evidence>
<dbReference type="EMBL" id="MLYV02001272">
    <property type="protein sequence ID" value="PSR71542.1"/>
    <property type="molecule type" value="Genomic_DNA"/>
</dbReference>
<comment type="caution">
    <text evidence="1">The sequence shown here is derived from an EMBL/GenBank/DDBJ whole genome shotgun (WGS) entry which is preliminary data.</text>
</comment>
<dbReference type="Proteomes" id="UP000186601">
    <property type="component" value="Unassembled WGS sequence"/>
</dbReference>
<reference evidence="1 2" key="1">
    <citation type="submission" date="2018-02" db="EMBL/GenBank/DDBJ databases">
        <title>Genome sequence of the basidiomycete white-rot fungus Phlebia centrifuga.</title>
        <authorList>
            <person name="Granchi Z."/>
            <person name="Peng M."/>
            <person name="de Vries R.P."/>
            <person name="Hilden K."/>
            <person name="Makela M.R."/>
            <person name="Grigoriev I."/>
            <person name="Riley R."/>
        </authorList>
    </citation>
    <scope>NUCLEOTIDE SEQUENCE [LARGE SCALE GENOMIC DNA]</scope>
    <source>
        <strain evidence="1 2">FBCC195</strain>
    </source>
</reference>
<name>A0A2R6NHT3_9APHY</name>
<organism evidence="1 2">
    <name type="scientific">Hermanssonia centrifuga</name>
    <dbReference type="NCBI Taxonomy" id="98765"/>
    <lineage>
        <taxon>Eukaryota</taxon>
        <taxon>Fungi</taxon>
        <taxon>Dikarya</taxon>
        <taxon>Basidiomycota</taxon>
        <taxon>Agaricomycotina</taxon>
        <taxon>Agaricomycetes</taxon>
        <taxon>Polyporales</taxon>
        <taxon>Meruliaceae</taxon>
        <taxon>Hermanssonia</taxon>
    </lineage>
</organism>
<sequence>MGTSTRRGDPEEEAPLLMSFTARSKSTATFGVEHLIGQTIMALRTAMLCGRMKPSVEARLLDIVSQVRSETPQLWPRYIIEELFDYQRNHFYAENIRLKSWDIILEILAKGGWAQVASVLRTWPSIEVQVFYRQLILCKLSGWAVKPLHPTAPSTRTSHATSMSQRQSLTTRSVALSQGLAEVFTASLKQDPALLHEMFTLDFFAVLHSSLIPIPWGGSDASLNMFFESLALCQLFDALPPETPATSIPSLLPVLLASFPMIECMTEFLRTGHSDNNKVMVDYILRSIKPYTYVYKHTTSQPSGLLDSTTTTIMHPTFPFLWFAMFMSYRHEEAGALFLAGGMSEIIQDIISNDFYTPLGGFLSPRQSKEHMYRRVVCYLLLYAIALHHEPDDDTSKLEIELEASLVGLRVADFTPSIPVPSTPELRVHSIDSPLEIPMSIVTEAVADFPKSRNTRQSNKHATKGVIAERKLTFVLV</sequence>